<keyword evidence="9" id="KW-1185">Reference proteome</keyword>
<dbReference type="PANTHER" id="PTHR33463">
    <property type="entry name" value="NB-ARC DOMAIN-CONTAINING PROTEIN-RELATED"/>
    <property type="match status" value="1"/>
</dbReference>
<dbReference type="InterPro" id="IPR057135">
    <property type="entry name" value="At4g27190-like_LRR"/>
</dbReference>
<keyword evidence="3" id="KW-0611">Plant defense</keyword>
<evidence type="ECO:0000313" key="8">
    <source>
        <dbReference type="EnsemblPlants" id="KEH29174"/>
    </source>
</evidence>
<name>A0A072UHD9_MEDTR</name>
<organism evidence="7 9">
    <name type="scientific">Medicago truncatula</name>
    <name type="common">Barrel medic</name>
    <name type="synonym">Medicago tribuloides</name>
    <dbReference type="NCBI Taxonomy" id="3880"/>
    <lineage>
        <taxon>Eukaryota</taxon>
        <taxon>Viridiplantae</taxon>
        <taxon>Streptophyta</taxon>
        <taxon>Embryophyta</taxon>
        <taxon>Tracheophyta</taxon>
        <taxon>Spermatophyta</taxon>
        <taxon>Magnoliopsida</taxon>
        <taxon>eudicotyledons</taxon>
        <taxon>Gunneridae</taxon>
        <taxon>Pentapetalae</taxon>
        <taxon>rosids</taxon>
        <taxon>fabids</taxon>
        <taxon>Fabales</taxon>
        <taxon>Fabaceae</taxon>
        <taxon>Papilionoideae</taxon>
        <taxon>50 kb inversion clade</taxon>
        <taxon>NPAAA clade</taxon>
        <taxon>Hologalegina</taxon>
        <taxon>IRL clade</taxon>
        <taxon>Trifolieae</taxon>
        <taxon>Medicago</taxon>
    </lineage>
</organism>
<dbReference type="HOGENOM" id="CLU_000427_3_2_1"/>
<dbReference type="AlphaFoldDB" id="A0A072UHD9"/>
<dbReference type="Proteomes" id="UP000002051">
    <property type="component" value="Chromosome 4"/>
</dbReference>
<comment type="similarity">
    <text evidence="1">Belongs to the disease resistance NB-LRR family.</text>
</comment>
<evidence type="ECO:0000256" key="1">
    <source>
        <dbReference type="ARBA" id="ARBA00008894"/>
    </source>
</evidence>
<evidence type="ECO:0000256" key="4">
    <source>
        <dbReference type="ARBA" id="ARBA00022840"/>
    </source>
</evidence>
<evidence type="ECO:0000259" key="5">
    <source>
        <dbReference type="Pfam" id="PF00931"/>
    </source>
</evidence>
<dbReference type="EnsemblPlants" id="KEH29174">
    <property type="protein sequence ID" value="KEH29174"/>
    <property type="gene ID" value="MTR_4g027255"/>
</dbReference>
<dbReference type="GO" id="GO:0005524">
    <property type="term" value="F:ATP binding"/>
    <property type="evidence" value="ECO:0007669"/>
    <property type="project" value="UniProtKB-KW"/>
</dbReference>
<protein>
    <submittedName>
        <fullName evidence="7">Nucleotide-binding site LRR protein, putative</fullName>
    </submittedName>
</protein>
<keyword evidence="2" id="KW-0547">Nucleotide-binding</keyword>
<dbReference type="InterPro" id="IPR032675">
    <property type="entry name" value="LRR_dom_sf"/>
</dbReference>
<dbReference type="GO" id="GO:0006952">
    <property type="term" value="P:defense response"/>
    <property type="evidence" value="ECO:0007669"/>
    <property type="project" value="UniProtKB-KW"/>
</dbReference>
<dbReference type="Gene3D" id="3.80.10.10">
    <property type="entry name" value="Ribonuclease Inhibitor"/>
    <property type="match status" value="2"/>
</dbReference>
<dbReference type="SUPFAM" id="SSF52540">
    <property type="entry name" value="P-loop containing nucleoside triphosphate hydrolases"/>
    <property type="match status" value="1"/>
</dbReference>
<dbReference type="InterPro" id="IPR027417">
    <property type="entry name" value="P-loop_NTPase"/>
</dbReference>
<feature type="domain" description="NB-ARC" evidence="5">
    <location>
        <begin position="112"/>
        <end position="164"/>
    </location>
</feature>
<reference evidence="7 9" key="2">
    <citation type="journal article" date="2014" name="BMC Genomics">
        <title>An improved genome release (version Mt4.0) for the model legume Medicago truncatula.</title>
        <authorList>
            <person name="Tang H."/>
            <person name="Krishnakumar V."/>
            <person name="Bidwell S."/>
            <person name="Rosen B."/>
            <person name="Chan A."/>
            <person name="Zhou S."/>
            <person name="Gentzbittel L."/>
            <person name="Childs K.L."/>
            <person name="Yandell M."/>
            <person name="Gundlach H."/>
            <person name="Mayer K.F."/>
            <person name="Schwartz D.C."/>
            <person name="Town C.D."/>
        </authorList>
    </citation>
    <scope>GENOME REANNOTATION</scope>
    <source>
        <strain evidence="7">A17</strain>
        <strain evidence="8 9">cv. Jemalong A17</strain>
    </source>
</reference>
<dbReference type="EMBL" id="CM001220">
    <property type="protein sequence ID" value="KEH29174.1"/>
    <property type="molecule type" value="Genomic_DNA"/>
</dbReference>
<feature type="domain" description="Disease resistance protein At4g27190-like leucine-rich repeats" evidence="6">
    <location>
        <begin position="541"/>
        <end position="675"/>
    </location>
</feature>
<evidence type="ECO:0000313" key="7">
    <source>
        <dbReference type="EMBL" id="KEH29174.1"/>
    </source>
</evidence>
<evidence type="ECO:0000256" key="2">
    <source>
        <dbReference type="ARBA" id="ARBA00022741"/>
    </source>
</evidence>
<dbReference type="Pfam" id="PF23247">
    <property type="entry name" value="LRR_RPS2"/>
    <property type="match status" value="1"/>
</dbReference>
<dbReference type="InterPro" id="IPR042197">
    <property type="entry name" value="Apaf_helical"/>
</dbReference>
<evidence type="ECO:0000313" key="9">
    <source>
        <dbReference type="Proteomes" id="UP000002051"/>
    </source>
</evidence>
<dbReference type="InterPro" id="IPR050905">
    <property type="entry name" value="Plant_NBS-LRR"/>
</dbReference>
<dbReference type="GO" id="GO:0043531">
    <property type="term" value="F:ADP binding"/>
    <property type="evidence" value="ECO:0007669"/>
    <property type="project" value="InterPro"/>
</dbReference>
<dbReference type="Gene3D" id="1.10.8.430">
    <property type="entry name" value="Helical domain of apoptotic protease-activating factors"/>
    <property type="match status" value="1"/>
</dbReference>
<dbReference type="Pfam" id="PF00931">
    <property type="entry name" value="NB-ARC"/>
    <property type="match status" value="1"/>
</dbReference>
<dbReference type="PRINTS" id="PR00364">
    <property type="entry name" value="DISEASERSIST"/>
</dbReference>
<reference evidence="7 9" key="1">
    <citation type="journal article" date="2011" name="Nature">
        <title>The Medicago genome provides insight into the evolution of rhizobial symbioses.</title>
        <authorList>
            <person name="Young N.D."/>
            <person name="Debelle F."/>
            <person name="Oldroyd G.E."/>
            <person name="Geurts R."/>
            <person name="Cannon S.B."/>
            <person name="Udvardi M.K."/>
            <person name="Benedito V.A."/>
            <person name="Mayer K.F."/>
            <person name="Gouzy J."/>
            <person name="Schoof H."/>
            <person name="Van de Peer Y."/>
            <person name="Proost S."/>
            <person name="Cook D.R."/>
            <person name="Meyers B.C."/>
            <person name="Spannagl M."/>
            <person name="Cheung F."/>
            <person name="De Mita S."/>
            <person name="Krishnakumar V."/>
            <person name="Gundlach H."/>
            <person name="Zhou S."/>
            <person name="Mudge J."/>
            <person name="Bharti A.K."/>
            <person name="Murray J.D."/>
            <person name="Naoumkina M.A."/>
            <person name="Rosen B."/>
            <person name="Silverstein K.A."/>
            <person name="Tang H."/>
            <person name="Rombauts S."/>
            <person name="Zhao P.X."/>
            <person name="Zhou P."/>
            <person name="Barbe V."/>
            <person name="Bardou P."/>
            <person name="Bechner M."/>
            <person name="Bellec A."/>
            <person name="Berger A."/>
            <person name="Berges H."/>
            <person name="Bidwell S."/>
            <person name="Bisseling T."/>
            <person name="Choisne N."/>
            <person name="Couloux A."/>
            <person name="Denny R."/>
            <person name="Deshpande S."/>
            <person name="Dai X."/>
            <person name="Doyle J.J."/>
            <person name="Dudez A.M."/>
            <person name="Farmer A.D."/>
            <person name="Fouteau S."/>
            <person name="Franken C."/>
            <person name="Gibelin C."/>
            <person name="Gish J."/>
            <person name="Goldstein S."/>
            <person name="Gonzalez A.J."/>
            <person name="Green P.J."/>
            <person name="Hallab A."/>
            <person name="Hartog M."/>
            <person name="Hua A."/>
            <person name="Humphray S.J."/>
            <person name="Jeong D.H."/>
            <person name="Jing Y."/>
            <person name="Jocker A."/>
            <person name="Kenton S.M."/>
            <person name="Kim D.J."/>
            <person name="Klee K."/>
            <person name="Lai H."/>
            <person name="Lang C."/>
            <person name="Lin S."/>
            <person name="Macmil S.L."/>
            <person name="Magdelenat G."/>
            <person name="Matthews L."/>
            <person name="McCorrison J."/>
            <person name="Monaghan E.L."/>
            <person name="Mun J.H."/>
            <person name="Najar F.Z."/>
            <person name="Nicholson C."/>
            <person name="Noirot C."/>
            <person name="O'Bleness M."/>
            <person name="Paule C.R."/>
            <person name="Poulain J."/>
            <person name="Prion F."/>
            <person name="Qin B."/>
            <person name="Qu C."/>
            <person name="Retzel E.F."/>
            <person name="Riddle C."/>
            <person name="Sallet E."/>
            <person name="Samain S."/>
            <person name="Samson N."/>
            <person name="Sanders I."/>
            <person name="Saurat O."/>
            <person name="Scarpelli C."/>
            <person name="Schiex T."/>
            <person name="Segurens B."/>
            <person name="Severin A.J."/>
            <person name="Sherrier D.J."/>
            <person name="Shi R."/>
            <person name="Sims S."/>
            <person name="Singer S.R."/>
            <person name="Sinharoy S."/>
            <person name="Sterck L."/>
            <person name="Viollet A."/>
            <person name="Wang B.B."/>
            <person name="Wang K."/>
            <person name="Wang M."/>
            <person name="Wang X."/>
            <person name="Warfsmann J."/>
            <person name="Weissenbach J."/>
            <person name="White D.D."/>
            <person name="White J.D."/>
            <person name="Wiley G.B."/>
            <person name="Wincker P."/>
            <person name="Xing Y."/>
            <person name="Yang L."/>
            <person name="Yao Z."/>
            <person name="Ying F."/>
            <person name="Zhai J."/>
            <person name="Zhou L."/>
            <person name="Zuber A."/>
            <person name="Denarie J."/>
            <person name="Dixon R.A."/>
            <person name="May G.D."/>
            <person name="Schwartz D.C."/>
            <person name="Rogers J."/>
            <person name="Quetier F."/>
            <person name="Town C.D."/>
            <person name="Roe B.A."/>
        </authorList>
    </citation>
    <scope>NUCLEOTIDE SEQUENCE [LARGE SCALE GENOMIC DNA]</scope>
    <source>
        <strain evidence="7">A17</strain>
        <strain evidence="8 9">cv. Jemalong A17</strain>
    </source>
</reference>
<accession>A0A072UHD9</accession>
<sequence length="737" mass="83778">MASFLTDLAKPYVDNLINGAITESSYICCFTCIAKDFEEEIERSTVKQRVDLATRGEEDIQDVERYSSQHYIPFKSRESKYKELLDALKDDNNFVIGLKGMAGTGKPTLTKEIGIPQSRNHKGCRILITTRNMLVCNKLECSKTVQLELLSEEDAWTMFKSYACLSEISTKIFLDKGHKIANECKSLPVAIAAIASSLKGIQCPEEWDGALKSLQKHMPMHDVDVDDDMVKIYECLKFSYDNMKNEKAKRLFLLCSVFREDEEIPIERLIRLGIGASLFGENYGSYEDARTRWIANKEIQTVKLYDKNQKLDGSKLEILIVIVHKDEDCRDHVNLDDISILETLQSLETLDLNHCTIDELPHGITKLEKLKLLNLKDCEIARNNPFEVIEGCSSLEVLYFRANDLSMKFVSFESDDFFLSETTLKYCMQESEGIRLCRIERVWRNIIPEIVPLDQGMNDLAELHLRCILQLKCLIDTTHTESQVSKVFSKLVVLDLNELENLEELFNGPLSFDSLNSLEKLSIKDCKHLQSLFKCNLNLFNLKSVSLEGCPMLISLFQLSTAVSLVSLDRLEIKECGSLEYIIDEGKGEESRGEIIDDNESTSQGSMFKKLEVISIENITISDCKHLKSLFKCNINLFNLKSVSLERCPMLIALFQLSTAVSLLLLERLEIIDCELLENIIIDDNNSTSHAHDLPTLKSIIIKSCDKLNYIFGEDVKLGSLESLEFDGIPNLIDIFP</sequence>
<keyword evidence="4" id="KW-0067">ATP-binding</keyword>
<dbReference type="InterPro" id="IPR002182">
    <property type="entry name" value="NB-ARC"/>
</dbReference>
<gene>
    <name evidence="7" type="ordered locus">MTR_4g027255</name>
</gene>
<dbReference type="PANTHER" id="PTHR33463:SF105">
    <property type="entry name" value="AND NB-ARC DOMAIN DISEASE RESISTANCE PROTEIN, PUTATIVE-RELATED"/>
    <property type="match status" value="1"/>
</dbReference>
<reference evidence="8" key="3">
    <citation type="submission" date="2015-04" db="UniProtKB">
        <authorList>
            <consortium name="EnsemblPlants"/>
        </authorList>
    </citation>
    <scope>IDENTIFICATION</scope>
    <source>
        <strain evidence="8">cv. Jemalong A17</strain>
    </source>
</reference>
<proteinExistence type="inferred from homology"/>
<evidence type="ECO:0000256" key="3">
    <source>
        <dbReference type="ARBA" id="ARBA00022821"/>
    </source>
</evidence>
<evidence type="ECO:0000259" key="6">
    <source>
        <dbReference type="Pfam" id="PF23247"/>
    </source>
</evidence>
<dbReference type="SUPFAM" id="SSF52047">
    <property type="entry name" value="RNI-like"/>
    <property type="match status" value="2"/>
</dbReference>